<evidence type="ECO:0000256" key="1">
    <source>
        <dbReference type="SAM" id="SignalP"/>
    </source>
</evidence>
<gene>
    <name evidence="2" type="ORF">GCM10011358_18770</name>
</gene>
<keyword evidence="1" id="KW-0732">Signal</keyword>
<protein>
    <recommendedName>
        <fullName evidence="4">DUF1223 domain-containing protein</fullName>
    </recommendedName>
</protein>
<feature type="chain" id="PRO_5045039648" description="DUF1223 domain-containing protein" evidence="1">
    <location>
        <begin position="23"/>
        <end position="236"/>
    </location>
</feature>
<reference evidence="3" key="1">
    <citation type="journal article" date="2019" name="Int. J. Syst. Evol. Microbiol.">
        <title>The Global Catalogue of Microorganisms (GCM) 10K type strain sequencing project: providing services to taxonomists for standard genome sequencing and annotation.</title>
        <authorList>
            <consortium name="The Broad Institute Genomics Platform"/>
            <consortium name="The Broad Institute Genome Sequencing Center for Infectious Disease"/>
            <person name="Wu L."/>
            <person name="Ma J."/>
        </authorList>
    </citation>
    <scope>NUCLEOTIDE SEQUENCE [LARGE SCALE GENOMIC DNA]</scope>
    <source>
        <strain evidence="3">CGMCC 1.12922</strain>
    </source>
</reference>
<accession>A0ABQ1QLZ6</accession>
<dbReference type="RefSeq" id="WP_188527365.1">
    <property type="nucleotide sequence ID" value="NZ_BMGI01000002.1"/>
</dbReference>
<feature type="signal peptide" evidence="1">
    <location>
        <begin position="1"/>
        <end position="22"/>
    </location>
</feature>
<dbReference type="InterPro" id="IPR010634">
    <property type="entry name" value="DUF1223"/>
</dbReference>
<dbReference type="Proteomes" id="UP000617355">
    <property type="component" value="Unassembled WGS sequence"/>
</dbReference>
<keyword evidence="3" id="KW-1185">Reference proteome</keyword>
<evidence type="ECO:0008006" key="4">
    <source>
        <dbReference type="Google" id="ProtNLM"/>
    </source>
</evidence>
<sequence>MRSFLLAATTALAGLVASTAWADEKPLVVLELFTSQGCSNCPPADKMIAELAARDDVLPLALHVDYWDYIGWADSFAQPEYTARQKGYARAAGHGSIYTPQMVIGGVDHVVGFKPMKVAGLLQAHGEKHAPVAIEAEAAGSELRINCRVLAPGAAMGRMTVDLVVFTPQATVEIRKGENAGETFTYVNIVTSWQRLGHWTGEGDFEAVADLPTSGNYAVIVQQEGPGAILAAFTPR</sequence>
<dbReference type="Pfam" id="PF06764">
    <property type="entry name" value="DUF1223"/>
    <property type="match status" value="1"/>
</dbReference>
<organism evidence="2 3">
    <name type="scientific">Sinisalibacter lacisalsi</name>
    <dbReference type="NCBI Taxonomy" id="1526570"/>
    <lineage>
        <taxon>Bacteria</taxon>
        <taxon>Pseudomonadati</taxon>
        <taxon>Pseudomonadota</taxon>
        <taxon>Alphaproteobacteria</taxon>
        <taxon>Rhodobacterales</taxon>
        <taxon>Roseobacteraceae</taxon>
        <taxon>Sinisalibacter</taxon>
    </lineage>
</organism>
<comment type="caution">
    <text evidence="2">The sequence shown here is derived from an EMBL/GenBank/DDBJ whole genome shotgun (WGS) entry which is preliminary data.</text>
</comment>
<name>A0ABQ1QLZ6_9RHOB</name>
<dbReference type="PANTHER" id="PTHR36057">
    <property type="match status" value="1"/>
</dbReference>
<dbReference type="SUPFAM" id="SSF52833">
    <property type="entry name" value="Thioredoxin-like"/>
    <property type="match status" value="1"/>
</dbReference>
<dbReference type="InterPro" id="IPR036249">
    <property type="entry name" value="Thioredoxin-like_sf"/>
</dbReference>
<evidence type="ECO:0000313" key="2">
    <source>
        <dbReference type="EMBL" id="GGD34988.1"/>
    </source>
</evidence>
<evidence type="ECO:0000313" key="3">
    <source>
        <dbReference type="Proteomes" id="UP000617355"/>
    </source>
</evidence>
<proteinExistence type="predicted"/>
<dbReference type="PANTHER" id="PTHR36057:SF1">
    <property type="entry name" value="LIPOPROTEIN LIPID ATTACHMENT SITE-LIKE PROTEIN, PUTATIVE (DUF1223)-RELATED"/>
    <property type="match status" value="1"/>
</dbReference>
<dbReference type="EMBL" id="BMGI01000002">
    <property type="protein sequence ID" value="GGD34988.1"/>
    <property type="molecule type" value="Genomic_DNA"/>
</dbReference>